<dbReference type="GO" id="GO:0042575">
    <property type="term" value="C:DNA polymerase complex"/>
    <property type="evidence" value="ECO:0007669"/>
    <property type="project" value="UniProtKB-ARBA"/>
</dbReference>
<evidence type="ECO:0000313" key="4">
    <source>
        <dbReference type="Proteomes" id="UP001160148"/>
    </source>
</evidence>
<protein>
    <recommendedName>
        <fullName evidence="5">RNA-directed DNA polymerase</fullName>
    </recommendedName>
</protein>
<evidence type="ECO:0000313" key="3">
    <source>
        <dbReference type="EMBL" id="CAI6351068.1"/>
    </source>
</evidence>
<dbReference type="CDD" id="cd01650">
    <property type="entry name" value="RT_nLTR_like"/>
    <property type="match status" value="1"/>
</dbReference>
<gene>
    <name evidence="3" type="ORF">MEUPH1_LOCUS7452</name>
</gene>
<dbReference type="CDD" id="cd09276">
    <property type="entry name" value="Rnase_HI_RT_non_LTR"/>
    <property type="match status" value="1"/>
</dbReference>
<dbReference type="Gene3D" id="3.60.10.10">
    <property type="entry name" value="Endonuclease/exonuclease/phosphatase"/>
    <property type="match status" value="1"/>
</dbReference>
<organism evidence="3 4">
    <name type="scientific">Macrosiphum euphorbiae</name>
    <name type="common">potato aphid</name>
    <dbReference type="NCBI Taxonomy" id="13131"/>
    <lineage>
        <taxon>Eukaryota</taxon>
        <taxon>Metazoa</taxon>
        <taxon>Ecdysozoa</taxon>
        <taxon>Arthropoda</taxon>
        <taxon>Hexapoda</taxon>
        <taxon>Insecta</taxon>
        <taxon>Pterygota</taxon>
        <taxon>Neoptera</taxon>
        <taxon>Paraneoptera</taxon>
        <taxon>Hemiptera</taxon>
        <taxon>Sternorrhyncha</taxon>
        <taxon>Aphidomorpha</taxon>
        <taxon>Aphidoidea</taxon>
        <taxon>Aphididae</taxon>
        <taxon>Macrosiphini</taxon>
        <taxon>Macrosiphum</taxon>
    </lineage>
</organism>
<feature type="domain" description="RNase H type-1" evidence="2">
    <location>
        <begin position="970"/>
        <end position="1094"/>
    </location>
</feature>
<dbReference type="InterPro" id="IPR036397">
    <property type="entry name" value="RNaseH_sf"/>
</dbReference>
<reference evidence="3 4" key="1">
    <citation type="submission" date="2023-01" db="EMBL/GenBank/DDBJ databases">
        <authorList>
            <person name="Whitehead M."/>
        </authorList>
    </citation>
    <scope>NUCLEOTIDE SEQUENCE [LARGE SCALE GENOMIC DNA]</scope>
</reference>
<evidence type="ECO:0008006" key="5">
    <source>
        <dbReference type="Google" id="ProtNLM"/>
    </source>
</evidence>
<dbReference type="Pfam" id="PF00075">
    <property type="entry name" value="RNase_H"/>
    <property type="match status" value="1"/>
</dbReference>
<dbReference type="GO" id="GO:0071897">
    <property type="term" value="P:DNA biosynthetic process"/>
    <property type="evidence" value="ECO:0007669"/>
    <property type="project" value="UniProtKB-ARBA"/>
</dbReference>
<dbReference type="PROSITE" id="PS50879">
    <property type="entry name" value="RNASE_H_1"/>
    <property type="match status" value="1"/>
</dbReference>
<dbReference type="InterPro" id="IPR005135">
    <property type="entry name" value="Endo/exonuclease/phosphatase"/>
</dbReference>
<dbReference type="InterPro" id="IPR052560">
    <property type="entry name" value="RdDP_mobile_element"/>
</dbReference>
<name>A0AAV0W5D2_9HEMI</name>
<feature type="domain" description="Reverse transcriptase" evidence="1">
    <location>
        <begin position="489"/>
        <end position="745"/>
    </location>
</feature>
<dbReference type="InterPro" id="IPR012337">
    <property type="entry name" value="RNaseH-like_sf"/>
</dbReference>
<dbReference type="InterPro" id="IPR000477">
    <property type="entry name" value="RT_dom"/>
</dbReference>
<dbReference type="InterPro" id="IPR002156">
    <property type="entry name" value="RNaseH_domain"/>
</dbReference>
<dbReference type="Gene3D" id="3.30.420.10">
    <property type="entry name" value="Ribonuclease H-like superfamily/Ribonuclease H"/>
    <property type="match status" value="1"/>
</dbReference>
<dbReference type="Pfam" id="PF14529">
    <property type="entry name" value="Exo_endo_phos_2"/>
    <property type="match status" value="1"/>
</dbReference>
<dbReference type="InterPro" id="IPR036691">
    <property type="entry name" value="Endo/exonu/phosph_ase_sf"/>
</dbReference>
<proteinExistence type="predicted"/>
<evidence type="ECO:0000259" key="1">
    <source>
        <dbReference type="PROSITE" id="PS50878"/>
    </source>
</evidence>
<dbReference type="SUPFAM" id="SSF56219">
    <property type="entry name" value="DNase I-like"/>
    <property type="match status" value="1"/>
</dbReference>
<dbReference type="PANTHER" id="PTHR36688">
    <property type="entry name" value="ENDO/EXONUCLEASE/PHOSPHATASE DOMAIN-CONTAINING PROTEIN"/>
    <property type="match status" value="1"/>
</dbReference>
<comment type="caution">
    <text evidence="3">The sequence shown here is derived from an EMBL/GenBank/DDBJ whole genome shotgun (WGS) entry which is preliminary data.</text>
</comment>
<dbReference type="Proteomes" id="UP001160148">
    <property type="component" value="Unassembled WGS sequence"/>
</dbReference>
<dbReference type="SUPFAM" id="SSF56672">
    <property type="entry name" value="DNA/RNA polymerases"/>
    <property type="match status" value="1"/>
</dbReference>
<dbReference type="SUPFAM" id="SSF53098">
    <property type="entry name" value="Ribonuclease H-like"/>
    <property type="match status" value="1"/>
</dbReference>
<dbReference type="EMBL" id="CARXXK010000001">
    <property type="protein sequence ID" value="CAI6351068.1"/>
    <property type="molecule type" value="Genomic_DNA"/>
</dbReference>
<dbReference type="PROSITE" id="PS50878">
    <property type="entry name" value="RT_POL"/>
    <property type="match status" value="1"/>
</dbReference>
<dbReference type="Pfam" id="PF00078">
    <property type="entry name" value="RVT_1"/>
    <property type="match status" value="1"/>
</dbReference>
<accession>A0AAV0W5D2</accession>
<sequence length="1240" mass="141908">MTINNSLKILQWNPNGFYSKLDEINLLLNKYCPISICLQETNFINDKVCSLKNYTTYYKNRTNAGRASGGVAIYVNSNYHSEEIIINTNLEVVAVNVLIKNSITICNLYLPNSQNFEQSDIQNIINQLPSPYILLGDFNSHSPLWGCSTLDSRGSKIEQTLYSNNDLNILNSGQATRVSASTGHFSAIDLSFSSATITPYIDWDVIPELSSSDHFPIIMTLNHTNSHNQYTRKKKWKLKNVDWNIYQTEIDKNIDSTPWTHTNNVEDKIKLFTDLIINTASDVFELTSYSGKRPPVPWWNKTIKQAIRKKKTAFNRYKRTLDLQDFIQFKKNKALVRYLIKSEKKKSWINFTSSLNSHISPTLMWNKIKTLKGVPFTQIKTLLVGQTVFTDPKEITNQIGQFFYSNSSNSSLNPDFLKFKETQELITLPSPTTATSQGSILNDPITMSELNSSLEGKKSNSCGPDNIPFLFLQNISIKGKILLLELYNNVWSSGIIPSLWKNASITPIPKKEQDKHKPSGYRPISVLCNLSKTLEKIIFNRLNWYVQRFNLLSPNQHGFRKSHSTSDCHVKIETEILESYANKQTMILISLDLQKAYDTVWRHRVLNILRKWHINGQMLQFITSFLKERSFQVRINEHMSDKFDLENGVPQGSPLSILLFQAAINNLPDEISHPVKSIMFADDTHIYLKGKNIKSMTRQLQDCLNDLSKWCFHSGFIFSPEKTKCIMFTKKKQSLKPKLFLGNTPLPFVNNIKILGLIFDSKLTWKPHISKTKTTTTKSINILKTLSHAEWGAESNILINLYRSLVRSKLDYGSICYTNTNPNILKTIDIIHNSGLRVATGAFRSSPIPSILSISGEPPLHIRRIKLALNYIARILSSPENSTLPFLTQNRFENTFCSNPNLKKPLGLRMLYEMSHTNIDPNLIIKRECSVVPPWRVPKFLVDTSLADHSKKETLNVMYKNLFNEIMDSFPSEPQIYTDASKTNSGVAIAIINGEQSISYKLSDHNSIYTAEYFALLEGVHLAFQLPDSTINICTDSLSALNNLKYNLHSSILAIKISNIIEKANKNIRFIWTPGHCGIDGNEKADKVAREAVNNPLTEIRTYSSLIDIHRNVNTFCTSLWESEWRRTTNNKLREIKNTTEYWPKPHTSNRKDEVVINRLRIGHSKMSHGHLMRREEPAMCLTCGEPLTVKHLLIHCRIHIDTRKILKLPDNLFEALSPIHYNTNKIILFLKQIDMYNLI</sequence>
<keyword evidence="4" id="KW-1185">Reference proteome</keyword>
<dbReference type="AlphaFoldDB" id="A0AAV0W5D2"/>
<dbReference type="GO" id="GO:0003676">
    <property type="term" value="F:nucleic acid binding"/>
    <property type="evidence" value="ECO:0007669"/>
    <property type="project" value="InterPro"/>
</dbReference>
<dbReference type="PANTHER" id="PTHR36688:SF2">
    <property type="entry name" value="ENDONUCLEASE_EXONUCLEASE_PHOSPHATASE DOMAIN-CONTAINING PROTEIN"/>
    <property type="match status" value="1"/>
</dbReference>
<evidence type="ECO:0000259" key="2">
    <source>
        <dbReference type="PROSITE" id="PS50879"/>
    </source>
</evidence>
<dbReference type="GO" id="GO:0004523">
    <property type="term" value="F:RNA-DNA hybrid ribonuclease activity"/>
    <property type="evidence" value="ECO:0007669"/>
    <property type="project" value="InterPro"/>
</dbReference>
<dbReference type="InterPro" id="IPR043502">
    <property type="entry name" value="DNA/RNA_pol_sf"/>
</dbReference>